<protein>
    <submittedName>
        <fullName evidence="1">Uncharacterized protein</fullName>
    </submittedName>
</protein>
<gene>
    <name evidence="1" type="ORF">SLEP1_g59710</name>
</gene>
<evidence type="ECO:0000313" key="1">
    <source>
        <dbReference type="EMBL" id="GKV53172.1"/>
    </source>
</evidence>
<dbReference type="Proteomes" id="UP001054252">
    <property type="component" value="Unassembled WGS sequence"/>
</dbReference>
<dbReference type="EMBL" id="BPVZ01001137">
    <property type="protein sequence ID" value="GKV53172.1"/>
    <property type="molecule type" value="Genomic_DNA"/>
</dbReference>
<accession>A0AAV5MX80</accession>
<proteinExistence type="predicted"/>
<organism evidence="1 2">
    <name type="scientific">Rubroshorea leprosula</name>
    <dbReference type="NCBI Taxonomy" id="152421"/>
    <lineage>
        <taxon>Eukaryota</taxon>
        <taxon>Viridiplantae</taxon>
        <taxon>Streptophyta</taxon>
        <taxon>Embryophyta</taxon>
        <taxon>Tracheophyta</taxon>
        <taxon>Spermatophyta</taxon>
        <taxon>Magnoliopsida</taxon>
        <taxon>eudicotyledons</taxon>
        <taxon>Gunneridae</taxon>
        <taxon>Pentapetalae</taxon>
        <taxon>rosids</taxon>
        <taxon>malvids</taxon>
        <taxon>Malvales</taxon>
        <taxon>Dipterocarpaceae</taxon>
        <taxon>Rubroshorea</taxon>
    </lineage>
</organism>
<keyword evidence="2" id="KW-1185">Reference proteome</keyword>
<reference evidence="1 2" key="1">
    <citation type="journal article" date="2021" name="Commun. Biol.">
        <title>The genome of Shorea leprosula (Dipterocarpaceae) highlights the ecological relevance of drought in aseasonal tropical rainforests.</title>
        <authorList>
            <person name="Ng K.K.S."/>
            <person name="Kobayashi M.J."/>
            <person name="Fawcett J.A."/>
            <person name="Hatakeyama M."/>
            <person name="Paape T."/>
            <person name="Ng C.H."/>
            <person name="Ang C.C."/>
            <person name="Tnah L.H."/>
            <person name="Lee C.T."/>
            <person name="Nishiyama T."/>
            <person name="Sese J."/>
            <person name="O'Brien M.J."/>
            <person name="Copetti D."/>
            <person name="Mohd Noor M.I."/>
            <person name="Ong R.C."/>
            <person name="Putra M."/>
            <person name="Sireger I.Z."/>
            <person name="Indrioko S."/>
            <person name="Kosugi Y."/>
            <person name="Izuno A."/>
            <person name="Isagi Y."/>
            <person name="Lee S.L."/>
            <person name="Shimizu K.K."/>
        </authorList>
    </citation>
    <scope>NUCLEOTIDE SEQUENCE [LARGE SCALE GENOMIC DNA]</scope>
    <source>
        <strain evidence="1">214</strain>
    </source>
</reference>
<sequence length="78" mass="9160">MQTRWGISLLLYYCAKIIPSEQKEDLHLQCTEACYAISFRAYSTLDSLSLEEIPCRDILRRDAKSYMLVQFDLSRYGK</sequence>
<evidence type="ECO:0000313" key="2">
    <source>
        <dbReference type="Proteomes" id="UP001054252"/>
    </source>
</evidence>
<dbReference type="AlphaFoldDB" id="A0AAV5MX80"/>
<name>A0AAV5MX80_9ROSI</name>
<comment type="caution">
    <text evidence="1">The sequence shown here is derived from an EMBL/GenBank/DDBJ whole genome shotgun (WGS) entry which is preliminary data.</text>
</comment>